<dbReference type="InterPro" id="IPR039538">
    <property type="entry name" value="BetI_C"/>
</dbReference>
<keyword evidence="2 7" id="KW-0678">Repressor</keyword>
<name>A0A9W4TNN1_9PROT</name>
<dbReference type="InterPro" id="IPR023772">
    <property type="entry name" value="DNA-bd_HTH_TetR-type_CS"/>
</dbReference>
<dbReference type="HAMAP" id="MF_00768">
    <property type="entry name" value="HTH_type_BetI"/>
    <property type="match status" value="1"/>
</dbReference>
<evidence type="ECO:0000256" key="4">
    <source>
        <dbReference type="ARBA" id="ARBA00023125"/>
    </source>
</evidence>
<evidence type="ECO:0000313" key="12">
    <source>
        <dbReference type="Proteomes" id="UP001154255"/>
    </source>
</evidence>
<feature type="DNA-binding region" description="H-T-H motif" evidence="7 8">
    <location>
        <begin position="33"/>
        <end position="52"/>
    </location>
</feature>
<dbReference type="InterPro" id="IPR050624">
    <property type="entry name" value="HTH-type_Tx_Regulator"/>
</dbReference>
<keyword evidence="5 7" id="KW-0804">Transcription</keyword>
<feature type="domain" description="HTH tetR-type" evidence="9">
    <location>
        <begin position="10"/>
        <end position="70"/>
    </location>
</feature>
<dbReference type="EMBL" id="CAMXCM010000001">
    <property type="protein sequence ID" value="CAI3935485.1"/>
    <property type="molecule type" value="Genomic_DNA"/>
</dbReference>
<evidence type="ECO:0000259" key="9">
    <source>
        <dbReference type="PROSITE" id="PS50977"/>
    </source>
</evidence>
<comment type="pathway">
    <text evidence="1 7">Amine and polyamine biosynthesis; betaine biosynthesis via choline pathway [regulation].</text>
</comment>
<dbReference type="AlphaFoldDB" id="A0A9W4TNN1"/>
<dbReference type="Pfam" id="PF13977">
    <property type="entry name" value="TetR_C_6"/>
    <property type="match status" value="1"/>
</dbReference>
<evidence type="ECO:0000256" key="7">
    <source>
        <dbReference type="HAMAP-Rule" id="MF_00768"/>
    </source>
</evidence>
<dbReference type="NCBIfam" id="TIGR03384">
    <property type="entry name" value="betaine_BetI"/>
    <property type="match status" value="1"/>
</dbReference>
<dbReference type="InterPro" id="IPR001647">
    <property type="entry name" value="HTH_TetR"/>
</dbReference>
<dbReference type="GO" id="GO:0045892">
    <property type="term" value="P:negative regulation of DNA-templated transcription"/>
    <property type="evidence" value="ECO:0007669"/>
    <property type="project" value="UniProtKB-UniRule"/>
</dbReference>
<dbReference type="PANTHER" id="PTHR43479:SF11">
    <property type="entry name" value="ACREF_ENVCD OPERON REPRESSOR-RELATED"/>
    <property type="match status" value="1"/>
</dbReference>
<keyword evidence="13" id="KW-1185">Reference proteome</keyword>
<evidence type="ECO:0000256" key="6">
    <source>
        <dbReference type="ARBA" id="ARBA00024936"/>
    </source>
</evidence>
<evidence type="ECO:0000256" key="1">
    <source>
        <dbReference type="ARBA" id="ARBA00004719"/>
    </source>
</evidence>
<evidence type="ECO:0000256" key="5">
    <source>
        <dbReference type="ARBA" id="ARBA00023163"/>
    </source>
</evidence>
<dbReference type="SUPFAM" id="SSF48498">
    <property type="entry name" value="Tetracyclin repressor-like, C-terminal domain"/>
    <property type="match status" value="1"/>
</dbReference>
<comment type="function">
    <text evidence="7">Repressor involved in choline regulation of the bet genes.</text>
</comment>
<dbReference type="GO" id="GO:0003677">
    <property type="term" value="F:DNA binding"/>
    <property type="evidence" value="ECO:0007669"/>
    <property type="project" value="UniProtKB-UniRule"/>
</dbReference>
<comment type="function">
    <text evidence="6">Repressor involved in the biosynthesis of the osmoprotectant glycine betaine. It represses transcription of the choline transporter BetT and the genes of BetAB involved in the synthesis of glycine betaine.</text>
</comment>
<dbReference type="GO" id="GO:0003700">
    <property type="term" value="F:DNA-binding transcription factor activity"/>
    <property type="evidence" value="ECO:0007669"/>
    <property type="project" value="UniProtKB-UniRule"/>
</dbReference>
<evidence type="ECO:0000313" key="13">
    <source>
        <dbReference type="Proteomes" id="UP001154259"/>
    </source>
</evidence>
<dbReference type="PROSITE" id="PS01081">
    <property type="entry name" value="HTH_TETR_1"/>
    <property type="match status" value="1"/>
</dbReference>
<dbReference type="SUPFAM" id="SSF46689">
    <property type="entry name" value="Homeodomain-like"/>
    <property type="match status" value="1"/>
</dbReference>
<dbReference type="Proteomes" id="UP001154255">
    <property type="component" value="Unassembled WGS sequence"/>
</dbReference>
<reference evidence="11" key="1">
    <citation type="submission" date="2022-10" db="EMBL/GenBank/DDBJ databases">
        <authorList>
            <person name="Botero Cardona J."/>
        </authorList>
    </citation>
    <scope>NUCLEOTIDE SEQUENCE</scope>
    <source>
        <strain evidence="11">LMG 31819</strain>
        <strain evidence="10">R-53529</strain>
    </source>
</reference>
<evidence type="ECO:0000256" key="2">
    <source>
        <dbReference type="ARBA" id="ARBA00022491"/>
    </source>
</evidence>
<keyword evidence="4 7" id="KW-0238">DNA-binding</keyword>
<keyword evidence="3 7" id="KW-0805">Transcription regulation</keyword>
<dbReference type="EMBL" id="CAMXCS010000001">
    <property type="protein sequence ID" value="CAI3925321.1"/>
    <property type="molecule type" value="Genomic_DNA"/>
</dbReference>
<dbReference type="InterPro" id="IPR017757">
    <property type="entry name" value="Tscrpt_rep_BetI"/>
</dbReference>
<gene>
    <name evidence="7" type="primary">betI</name>
    <name evidence="10" type="ORF">R53529_LOCUS191</name>
    <name evidence="11" type="ORF">R53530_LOCUS910</name>
</gene>
<comment type="caution">
    <text evidence="11">The sequence shown here is derived from an EMBL/GenBank/DDBJ whole genome shotgun (WGS) entry which is preliminary data.</text>
</comment>
<dbReference type="Proteomes" id="UP001154259">
    <property type="component" value="Unassembled WGS sequence"/>
</dbReference>
<evidence type="ECO:0000256" key="3">
    <source>
        <dbReference type="ARBA" id="ARBA00023015"/>
    </source>
</evidence>
<dbReference type="PROSITE" id="PS50977">
    <property type="entry name" value="HTH_TETR_2"/>
    <property type="match status" value="1"/>
</dbReference>
<accession>A0A9W4TNN1</accession>
<evidence type="ECO:0000313" key="11">
    <source>
        <dbReference type="EMBL" id="CAI3935485.1"/>
    </source>
</evidence>
<dbReference type="RefSeq" id="WP_271788647.1">
    <property type="nucleotide sequence ID" value="NZ_CAMXCM010000001.1"/>
</dbReference>
<dbReference type="PRINTS" id="PR00455">
    <property type="entry name" value="HTHTETR"/>
</dbReference>
<protein>
    <recommendedName>
        <fullName evidence="7">HTH-type transcriptional regulator BetI</fullName>
    </recommendedName>
</protein>
<dbReference type="InterPro" id="IPR036271">
    <property type="entry name" value="Tet_transcr_reg_TetR-rel_C_sf"/>
</dbReference>
<sequence length="206" mass="23838">MKKNRYEPESIRTKQILDATVDVIHEVGLANTTLAKIAQKADLSTGILSHYFGNKQGLLNACMRDMLRNLHSIGETKRKTVTDPVEIIKTIIDSNFDISQVNNKAIRVWLEFWNSSMHEPELHRLQRVNEKRLYSNLKYQFQRIIPVEQAIIAARGMASLIDGLWLRGSLMSIHVQFDILQAREIAYQYLDMQIKLYKIKKEDPNG</sequence>
<dbReference type="GO" id="GO:0019285">
    <property type="term" value="P:glycine betaine biosynthetic process from choline"/>
    <property type="evidence" value="ECO:0007669"/>
    <property type="project" value="UniProtKB-UniRule"/>
</dbReference>
<dbReference type="Pfam" id="PF00440">
    <property type="entry name" value="TetR_N"/>
    <property type="match status" value="1"/>
</dbReference>
<evidence type="ECO:0000313" key="10">
    <source>
        <dbReference type="EMBL" id="CAI3925321.1"/>
    </source>
</evidence>
<proteinExistence type="inferred from homology"/>
<dbReference type="InterPro" id="IPR009057">
    <property type="entry name" value="Homeodomain-like_sf"/>
</dbReference>
<organism evidence="11 12">
    <name type="scientific">Commensalibacter communis</name>
    <dbReference type="NCBI Taxonomy" id="2972786"/>
    <lineage>
        <taxon>Bacteria</taxon>
        <taxon>Pseudomonadati</taxon>
        <taxon>Pseudomonadota</taxon>
        <taxon>Alphaproteobacteria</taxon>
        <taxon>Acetobacterales</taxon>
        <taxon>Acetobacteraceae</taxon>
    </lineage>
</organism>
<dbReference type="NCBIfam" id="NF001978">
    <property type="entry name" value="PRK00767.1"/>
    <property type="match status" value="1"/>
</dbReference>
<dbReference type="PANTHER" id="PTHR43479">
    <property type="entry name" value="ACREF/ENVCD OPERON REPRESSOR-RELATED"/>
    <property type="match status" value="1"/>
</dbReference>
<evidence type="ECO:0000256" key="8">
    <source>
        <dbReference type="PROSITE-ProRule" id="PRU00335"/>
    </source>
</evidence>
<dbReference type="Gene3D" id="1.10.357.10">
    <property type="entry name" value="Tetracycline Repressor, domain 2"/>
    <property type="match status" value="1"/>
</dbReference>